<accession>A0A2X2DL69</accession>
<dbReference type="EMBL" id="UAUE01000016">
    <property type="protein sequence ID" value="SPY96469.1"/>
    <property type="molecule type" value="Genomic_DNA"/>
</dbReference>
<dbReference type="Proteomes" id="UP000251485">
    <property type="component" value="Unassembled WGS sequence"/>
</dbReference>
<name>A0A2X2DL69_PROMI</name>
<dbReference type="GO" id="GO:0005886">
    <property type="term" value="C:plasma membrane"/>
    <property type="evidence" value="ECO:0007669"/>
    <property type="project" value="UniProtKB-SubCell"/>
</dbReference>
<organism evidence="2 3">
    <name type="scientific">Proteus mirabilis</name>
    <dbReference type="NCBI Taxonomy" id="584"/>
    <lineage>
        <taxon>Bacteria</taxon>
        <taxon>Pseudomonadati</taxon>
        <taxon>Pseudomonadota</taxon>
        <taxon>Gammaproteobacteria</taxon>
        <taxon>Enterobacterales</taxon>
        <taxon>Morganellaceae</taxon>
        <taxon>Proteus</taxon>
    </lineage>
</organism>
<keyword evidence="1" id="KW-1003">Cell membrane</keyword>
<feature type="transmembrane region" description="Helical" evidence="1">
    <location>
        <begin position="60"/>
        <end position="82"/>
    </location>
</feature>
<keyword evidence="1" id="KW-1133">Transmembrane helix</keyword>
<dbReference type="PANTHER" id="PTHR30353:SF15">
    <property type="entry name" value="INNER MEMBRANE PROTEIN YABI"/>
    <property type="match status" value="1"/>
</dbReference>
<evidence type="ECO:0000313" key="2">
    <source>
        <dbReference type="EMBL" id="SPY96469.1"/>
    </source>
</evidence>
<dbReference type="InterPro" id="IPR032818">
    <property type="entry name" value="DedA-like"/>
</dbReference>
<gene>
    <name evidence="2" type="primary">yabI_1</name>
    <name evidence="2" type="ORF">NCTC10975_02187</name>
</gene>
<comment type="caution">
    <text evidence="1">Lacks conserved residue(s) required for the propagation of feature annotation.</text>
</comment>
<keyword evidence="1" id="KW-0472">Membrane</keyword>
<proteinExistence type="inferred from homology"/>
<comment type="similarity">
    <text evidence="1">Belongs to the DedA family.</text>
</comment>
<dbReference type="AlphaFoldDB" id="A0A2X2DL69"/>
<feature type="transmembrane region" description="Helical" evidence="1">
    <location>
        <begin position="21"/>
        <end position="54"/>
    </location>
</feature>
<evidence type="ECO:0000256" key="1">
    <source>
        <dbReference type="RuleBase" id="RU367016"/>
    </source>
</evidence>
<dbReference type="PANTHER" id="PTHR30353">
    <property type="entry name" value="INNER MEMBRANE PROTEIN DEDA-RELATED"/>
    <property type="match status" value="1"/>
</dbReference>
<comment type="subcellular location">
    <subcellularLocation>
        <location evidence="1">Cell membrane</location>
        <topology evidence="1">Multi-pass membrane protein</topology>
    </subcellularLocation>
</comment>
<protein>
    <submittedName>
        <fullName evidence="2">Inner membrane protein yabI</fullName>
    </submittedName>
</protein>
<reference evidence="2 3" key="1">
    <citation type="submission" date="2018-06" db="EMBL/GenBank/DDBJ databases">
        <authorList>
            <consortium name="Pathogen Informatics"/>
            <person name="Doyle S."/>
        </authorList>
    </citation>
    <scope>NUCLEOTIDE SEQUENCE [LARGE SCALE GENOMIC DNA]</scope>
    <source>
        <strain evidence="2 3">NCTC10975</strain>
    </source>
</reference>
<keyword evidence="1" id="KW-0812">Transmembrane</keyword>
<evidence type="ECO:0000313" key="3">
    <source>
        <dbReference type="Proteomes" id="UP000251485"/>
    </source>
</evidence>
<sequence length="188" mass="21156">MTVQDIIHTITLFVKEHEIWAVPIVFLLAFGESLAFISLLIPATVILLGLGALIGESGLLFWPIWLAAALGAFFGDWISYWVGYHYKEGVRNLWPISRSPQTLVRGHQFFNRWGVWGVFIGRFFWAFSGNSAFSCGYLCYATTLFSAGEFGFCDDLGIWYSGSRGVWPAMAGEMDRIIASFIANQRMM</sequence>